<reference evidence="1" key="1">
    <citation type="journal article" date="2017" name="Nature">
        <title>The sunflower genome provides insights into oil metabolism, flowering and Asterid evolution.</title>
        <authorList>
            <person name="Badouin H."/>
            <person name="Gouzy J."/>
            <person name="Grassa C.J."/>
            <person name="Murat F."/>
            <person name="Staton S.E."/>
            <person name="Cottret L."/>
            <person name="Lelandais-Briere C."/>
            <person name="Owens G.L."/>
            <person name="Carrere S."/>
            <person name="Mayjonade B."/>
            <person name="Legrand L."/>
            <person name="Gill N."/>
            <person name="Kane N.C."/>
            <person name="Bowers J.E."/>
            <person name="Hubner S."/>
            <person name="Bellec A."/>
            <person name="Berard A."/>
            <person name="Berges H."/>
            <person name="Blanchet N."/>
            <person name="Boniface M.C."/>
            <person name="Brunel D."/>
            <person name="Catrice O."/>
            <person name="Chaidir N."/>
            <person name="Claudel C."/>
            <person name="Donnadieu C."/>
            <person name="Faraut T."/>
            <person name="Fievet G."/>
            <person name="Helmstetter N."/>
            <person name="King M."/>
            <person name="Knapp S.J."/>
            <person name="Lai Z."/>
            <person name="Le Paslier M.C."/>
            <person name="Lippi Y."/>
            <person name="Lorenzon L."/>
            <person name="Mandel J.R."/>
            <person name="Marage G."/>
            <person name="Marchand G."/>
            <person name="Marquand E."/>
            <person name="Bret-Mestries E."/>
            <person name="Morien E."/>
            <person name="Nambeesan S."/>
            <person name="Nguyen T."/>
            <person name="Pegot-Espagnet P."/>
            <person name="Pouilly N."/>
            <person name="Raftis F."/>
            <person name="Sallet E."/>
            <person name="Schiex T."/>
            <person name="Thomas J."/>
            <person name="Vandecasteele C."/>
            <person name="Vares D."/>
            <person name="Vear F."/>
            <person name="Vautrin S."/>
            <person name="Crespi M."/>
            <person name="Mangin B."/>
            <person name="Burke J.M."/>
            <person name="Salse J."/>
            <person name="Munos S."/>
            <person name="Vincourt P."/>
            <person name="Rieseberg L.H."/>
            <person name="Langlade N.B."/>
        </authorList>
    </citation>
    <scope>NUCLEOTIDE SEQUENCE</scope>
    <source>
        <tissue evidence="1">Leaves</tissue>
    </source>
</reference>
<dbReference type="Proteomes" id="UP000215914">
    <property type="component" value="Unassembled WGS sequence"/>
</dbReference>
<dbReference type="Gramene" id="mRNA:HanXRQr2_Chr13g0571911">
    <property type="protein sequence ID" value="CDS:HanXRQr2_Chr13g0571911.1"/>
    <property type="gene ID" value="HanXRQr2_Chr13g0571911"/>
</dbReference>
<gene>
    <name evidence="1" type="ORF">HanXRQr2_Chr13g0571911</name>
</gene>
<comment type="caution">
    <text evidence="1">The sequence shown here is derived from an EMBL/GenBank/DDBJ whole genome shotgun (WGS) entry which is preliminary data.</text>
</comment>
<keyword evidence="2" id="KW-1185">Reference proteome</keyword>
<accession>A0A9K3EEP9</accession>
<protein>
    <submittedName>
        <fullName evidence="1">Uncharacterized protein</fullName>
    </submittedName>
</protein>
<evidence type="ECO:0000313" key="2">
    <source>
        <dbReference type="Proteomes" id="UP000215914"/>
    </source>
</evidence>
<sequence length="92" mass="10277">MLGSLQDFWFWSAVTDRMALGLRSVRCISGRFQQRSVADRNLSSIRSARAAYGPQELRLTVRKPVAGSRKWTAACSASCTAFHEWFSKSGTC</sequence>
<name>A0A9K3EEP9_HELAN</name>
<proteinExistence type="predicted"/>
<evidence type="ECO:0000313" key="1">
    <source>
        <dbReference type="EMBL" id="KAF5772021.1"/>
    </source>
</evidence>
<reference evidence="1" key="2">
    <citation type="submission" date="2020-06" db="EMBL/GenBank/DDBJ databases">
        <title>Helianthus annuus Genome sequencing and assembly Release 2.</title>
        <authorList>
            <person name="Gouzy J."/>
            <person name="Langlade N."/>
            <person name="Munos S."/>
        </authorList>
    </citation>
    <scope>NUCLEOTIDE SEQUENCE</scope>
    <source>
        <tissue evidence="1">Leaves</tissue>
    </source>
</reference>
<dbReference type="EMBL" id="MNCJ02000328">
    <property type="protein sequence ID" value="KAF5772021.1"/>
    <property type="molecule type" value="Genomic_DNA"/>
</dbReference>
<dbReference type="AlphaFoldDB" id="A0A9K3EEP9"/>
<organism evidence="1 2">
    <name type="scientific">Helianthus annuus</name>
    <name type="common">Common sunflower</name>
    <dbReference type="NCBI Taxonomy" id="4232"/>
    <lineage>
        <taxon>Eukaryota</taxon>
        <taxon>Viridiplantae</taxon>
        <taxon>Streptophyta</taxon>
        <taxon>Embryophyta</taxon>
        <taxon>Tracheophyta</taxon>
        <taxon>Spermatophyta</taxon>
        <taxon>Magnoliopsida</taxon>
        <taxon>eudicotyledons</taxon>
        <taxon>Gunneridae</taxon>
        <taxon>Pentapetalae</taxon>
        <taxon>asterids</taxon>
        <taxon>campanulids</taxon>
        <taxon>Asterales</taxon>
        <taxon>Asteraceae</taxon>
        <taxon>Asteroideae</taxon>
        <taxon>Heliantheae alliance</taxon>
        <taxon>Heliantheae</taxon>
        <taxon>Helianthus</taxon>
    </lineage>
</organism>